<dbReference type="Gene3D" id="1.20.5.4130">
    <property type="match status" value="1"/>
</dbReference>
<dbReference type="EMBL" id="OZ075134">
    <property type="protein sequence ID" value="CAL4992675.1"/>
    <property type="molecule type" value="Genomic_DNA"/>
</dbReference>
<dbReference type="InterPro" id="IPR038005">
    <property type="entry name" value="RX-like_CC"/>
</dbReference>
<dbReference type="PANTHER" id="PTHR19338">
    <property type="entry name" value="TRANSLOCASE OF INNER MITOCHONDRIAL MEMBRANE 13 HOMOLOG"/>
    <property type="match status" value="1"/>
</dbReference>
<evidence type="ECO:0000256" key="1">
    <source>
        <dbReference type="ARBA" id="ARBA00008894"/>
    </source>
</evidence>
<sequence length="397" mass="45600">MSNLLPKLADLIKEEYNLQKKVKDQIVFLKNELEYMEAALIKVSEMPIDRPPDILLKPWARDVRELSYDLEDMIDTFKVHTDTPRQMKEKQFSLGAFLERCQKLLTRAKIHHKLGVNIEEISSRLQDVSARRDRYKIENTAAESSGQTVDTRRLSALYTKAEDLIGVEDKIDELVSELMEGDEPSKQQLKKISIVGFGGLGKTTLAKRVHDKLKDQFDCGAFVSVSLNPNIKNIFKSMLHQLGHYKYEATWDEDQFINELREFLRDKRYFIAIDDIWKTSVWETIKHALVENGRGSRVISTTRYRDVAKKIGGVYELPHLSPADSRKLFYLRIFGSENSRPSTELSEVSDKILKKCGGVPLAIITVASMLASKKGKQNTRVLVQGTQNFGFWARRWS</sequence>
<feature type="domain" description="Disease resistance N-terminal" evidence="7">
    <location>
        <begin position="1"/>
        <end position="91"/>
    </location>
</feature>
<proteinExistence type="inferred from homology"/>
<keyword evidence="4" id="KW-0547">Nucleotide-binding</keyword>
<reference evidence="9" key="1">
    <citation type="submission" date="2024-06" db="EMBL/GenBank/DDBJ databases">
        <authorList>
            <person name="Ryan C."/>
        </authorList>
    </citation>
    <scope>NUCLEOTIDE SEQUENCE [LARGE SCALE GENOMIC DNA]</scope>
</reference>
<dbReference type="Pfam" id="PF00931">
    <property type="entry name" value="NB-ARC"/>
    <property type="match status" value="1"/>
</dbReference>
<keyword evidence="5" id="KW-0611">Plant defense</keyword>
<dbReference type="Pfam" id="PF18052">
    <property type="entry name" value="Rx_N"/>
    <property type="match status" value="1"/>
</dbReference>
<dbReference type="SUPFAM" id="SSF52540">
    <property type="entry name" value="P-loop containing nucleoside triphosphate hydrolases"/>
    <property type="match status" value="1"/>
</dbReference>
<dbReference type="PANTHER" id="PTHR19338:SF53">
    <property type="entry name" value="RX N-TERMINAL DOMAIN-CONTAINING PROTEIN"/>
    <property type="match status" value="1"/>
</dbReference>
<dbReference type="Gene3D" id="1.10.8.430">
    <property type="entry name" value="Helical domain of apoptotic protease-activating factors"/>
    <property type="match status" value="1"/>
</dbReference>
<evidence type="ECO:0000256" key="5">
    <source>
        <dbReference type="ARBA" id="ARBA00022821"/>
    </source>
</evidence>
<keyword evidence="3" id="KW-0677">Repeat</keyword>
<evidence type="ECO:0000259" key="6">
    <source>
        <dbReference type="Pfam" id="PF00931"/>
    </source>
</evidence>
<dbReference type="InterPro" id="IPR042197">
    <property type="entry name" value="Apaf_helical"/>
</dbReference>
<evidence type="ECO:0000256" key="4">
    <source>
        <dbReference type="ARBA" id="ARBA00022741"/>
    </source>
</evidence>
<dbReference type="Proteomes" id="UP001497457">
    <property type="component" value="Chromosome 24b"/>
</dbReference>
<feature type="domain" description="NB-ARC" evidence="6">
    <location>
        <begin position="168"/>
        <end position="331"/>
    </location>
</feature>
<evidence type="ECO:0000256" key="3">
    <source>
        <dbReference type="ARBA" id="ARBA00022737"/>
    </source>
</evidence>
<dbReference type="Gene3D" id="3.40.50.300">
    <property type="entry name" value="P-loop containing nucleotide triphosphate hydrolases"/>
    <property type="match status" value="1"/>
</dbReference>
<protein>
    <submittedName>
        <fullName evidence="8">Uncharacterized protein</fullName>
    </submittedName>
</protein>
<keyword evidence="9" id="KW-1185">Reference proteome</keyword>
<gene>
    <name evidence="8" type="ORF">URODEC1_LOCUS61216</name>
</gene>
<evidence type="ECO:0000313" key="8">
    <source>
        <dbReference type="EMBL" id="CAL4992675.1"/>
    </source>
</evidence>
<evidence type="ECO:0000256" key="2">
    <source>
        <dbReference type="ARBA" id="ARBA00022614"/>
    </source>
</evidence>
<evidence type="ECO:0000313" key="9">
    <source>
        <dbReference type="Proteomes" id="UP001497457"/>
    </source>
</evidence>
<reference evidence="8 9" key="2">
    <citation type="submission" date="2024-10" db="EMBL/GenBank/DDBJ databases">
        <authorList>
            <person name="Ryan C."/>
        </authorList>
    </citation>
    <scope>NUCLEOTIDE SEQUENCE [LARGE SCALE GENOMIC DNA]</scope>
</reference>
<dbReference type="InterPro" id="IPR027417">
    <property type="entry name" value="P-loop_NTPase"/>
</dbReference>
<keyword evidence="2" id="KW-0433">Leucine-rich repeat</keyword>
<dbReference type="GO" id="GO:0000166">
    <property type="term" value="F:nucleotide binding"/>
    <property type="evidence" value="ECO:0007669"/>
    <property type="project" value="UniProtKB-KW"/>
</dbReference>
<organism evidence="8 9">
    <name type="scientific">Urochloa decumbens</name>
    <dbReference type="NCBI Taxonomy" id="240449"/>
    <lineage>
        <taxon>Eukaryota</taxon>
        <taxon>Viridiplantae</taxon>
        <taxon>Streptophyta</taxon>
        <taxon>Embryophyta</taxon>
        <taxon>Tracheophyta</taxon>
        <taxon>Spermatophyta</taxon>
        <taxon>Magnoliopsida</taxon>
        <taxon>Liliopsida</taxon>
        <taxon>Poales</taxon>
        <taxon>Poaceae</taxon>
        <taxon>PACMAD clade</taxon>
        <taxon>Panicoideae</taxon>
        <taxon>Panicodae</taxon>
        <taxon>Paniceae</taxon>
        <taxon>Melinidinae</taxon>
        <taxon>Urochloa</taxon>
    </lineage>
</organism>
<evidence type="ECO:0000259" key="7">
    <source>
        <dbReference type="Pfam" id="PF18052"/>
    </source>
</evidence>
<accession>A0ABC9B285</accession>
<dbReference type="PRINTS" id="PR00364">
    <property type="entry name" value="DISEASERSIST"/>
</dbReference>
<dbReference type="CDD" id="cd14798">
    <property type="entry name" value="RX-CC_like"/>
    <property type="match status" value="1"/>
</dbReference>
<dbReference type="InterPro" id="IPR041118">
    <property type="entry name" value="Rx_N"/>
</dbReference>
<dbReference type="GO" id="GO:0006952">
    <property type="term" value="P:defense response"/>
    <property type="evidence" value="ECO:0007669"/>
    <property type="project" value="UniProtKB-KW"/>
</dbReference>
<dbReference type="AlphaFoldDB" id="A0ABC9B285"/>
<dbReference type="FunFam" id="3.40.50.300:FF:001091">
    <property type="entry name" value="Probable disease resistance protein At1g61300"/>
    <property type="match status" value="1"/>
</dbReference>
<name>A0ABC9B285_9POAL</name>
<comment type="similarity">
    <text evidence="1">Belongs to the disease resistance NB-LRR family.</text>
</comment>
<dbReference type="InterPro" id="IPR002182">
    <property type="entry name" value="NB-ARC"/>
</dbReference>